<evidence type="ECO:0000256" key="1">
    <source>
        <dbReference type="SAM" id="Phobius"/>
    </source>
</evidence>
<dbReference type="InParanoid" id="B4CU88"/>
<dbReference type="EMBL" id="ABVL01000001">
    <property type="protein sequence ID" value="EDY22126.1"/>
    <property type="molecule type" value="Genomic_DNA"/>
</dbReference>
<keyword evidence="1" id="KW-0812">Transmembrane</keyword>
<dbReference type="STRING" id="497964.CfE428DRAFT_0251"/>
<keyword evidence="1" id="KW-0472">Membrane</keyword>
<keyword evidence="3" id="KW-1185">Reference proteome</keyword>
<feature type="transmembrane region" description="Helical" evidence="1">
    <location>
        <begin position="6"/>
        <end position="22"/>
    </location>
</feature>
<dbReference type="AlphaFoldDB" id="B4CU88"/>
<accession>B4CU88</accession>
<protein>
    <submittedName>
        <fullName evidence="2">Uncharacterized protein</fullName>
    </submittedName>
</protein>
<dbReference type="Proteomes" id="UP000005824">
    <property type="component" value="Unassembled WGS sequence"/>
</dbReference>
<organism evidence="2 3">
    <name type="scientific">Chthoniobacter flavus Ellin428</name>
    <dbReference type="NCBI Taxonomy" id="497964"/>
    <lineage>
        <taxon>Bacteria</taxon>
        <taxon>Pseudomonadati</taxon>
        <taxon>Verrucomicrobiota</taxon>
        <taxon>Spartobacteria</taxon>
        <taxon>Chthoniobacterales</taxon>
        <taxon>Chthoniobacteraceae</taxon>
        <taxon>Chthoniobacter</taxon>
    </lineage>
</organism>
<reference evidence="2 3" key="1">
    <citation type="journal article" date="2011" name="J. Bacteriol.">
        <title>Genome sequence of Chthoniobacter flavus Ellin428, an aerobic heterotrophic soil bacterium.</title>
        <authorList>
            <person name="Kant R."/>
            <person name="van Passel M.W."/>
            <person name="Palva A."/>
            <person name="Lucas S."/>
            <person name="Lapidus A."/>
            <person name="Glavina Del Rio T."/>
            <person name="Dalin E."/>
            <person name="Tice H."/>
            <person name="Bruce D."/>
            <person name="Goodwin L."/>
            <person name="Pitluck S."/>
            <person name="Larimer F.W."/>
            <person name="Land M.L."/>
            <person name="Hauser L."/>
            <person name="Sangwan P."/>
            <person name="de Vos W.M."/>
            <person name="Janssen P.H."/>
            <person name="Smidt H."/>
        </authorList>
    </citation>
    <scope>NUCLEOTIDE SEQUENCE [LARGE SCALE GENOMIC DNA]</scope>
    <source>
        <strain evidence="2 3">Ellin428</strain>
    </source>
</reference>
<comment type="caution">
    <text evidence="2">The sequence shown here is derived from an EMBL/GenBank/DDBJ whole genome shotgun (WGS) entry which is preliminary data.</text>
</comment>
<proteinExistence type="predicted"/>
<name>B4CU88_9BACT</name>
<evidence type="ECO:0000313" key="2">
    <source>
        <dbReference type="EMBL" id="EDY22126.1"/>
    </source>
</evidence>
<sequence length="52" mass="5561">MTVGVLPFVTLAVVAIIVLWFARKARSLKSSAAPLATSTVIDRRYSCPPGKT</sequence>
<keyword evidence="1" id="KW-1133">Transmembrane helix</keyword>
<evidence type="ECO:0000313" key="3">
    <source>
        <dbReference type="Proteomes" id="UP000005824"/>
    </source>
</evidence>
<gene>
    <name evidence="2" type="ORF">CfE428DRAFT_0251</name>
</gene>